<evidence type="ECO:0000256" key="2">
    <source>
        <dbReference type="SAM" id="Phobius"/>
    </source>
</evidence>
<feature type="domain" description="Mono-/di-acylglycerol lipase N-terminal" evidence="4">
    <location>
        <begin position="111"/>
        <end position="139"/>
    </location>
</feature>
<proteinExistence type="predicted"/>
<dbReference type="Pfam" id="PF00646">
    <property type="entry name" value="F-box"/>
    <property type="match status" value="1"/>
</dbReference>
<dbReference type="EMBL" id="AP015035">
    <property type="protein sequence ID" value="BAT78570.1"/>
    <property type="molecule type" value="Genomic_DNA"/>
</dbReference>
<keyword evidence="2" id="KW-0812">Transmembrane</keyword>
<protein>
    <submittedName>
        <fullName evidence="5">Uncharacterized protein</fullName>
    </submittedName>
</protein>
<evidence type="ECO:0000313" key="5">
    <source>
        <dbReference type="EMBL" id="BAT78570.1"/>
    </source>
</evidence>
<dbReference type="PANTHER" id="PTHR46023">
    <property type="entry name" value="LIPASE CLASS 3 PROTEIN-LIKE"/>
    <property type="match status" value="1"/>
</dbReference>
<keyword evidence="2" id="KW-1133">Transmembrane helix</keyword>
<dbReference type="GO" id="GO:0016042">
    <property type="term" value="P:lipid catabolic process"/>
    <property type="evidence" value="ECO:0007669"/>
    <property type="project" value="InterPro"/>
</dbReference>
<feature type="transmembrane region" description="Helical" evidence="2">
    <location>
        <begin position="147"/>
        <end position="173"/>
    </location>
</feature>
<evidence type="ECO:0000259" key="4">
    <source>
        <dbReference type="Pfam" id="PF03893"/>
    </source>
</evidence>
<feature type="region of interest" description="Disordered" evidence="1">
    <location>
        <begin position="1"/>
        <end position="54"/>
    </location>
</feature>
<keyword evidence="2" id="KW-0472">Membrane</keyword>
<dbReference type="Pfam" id="PF03893">
    <property type="entry name" value="Lipase3_N"/>
    <property type="match status" value="1"/>
</dbReference>
<dbReference type="InterPro" id="IPR001810">
    <property type="entry name" value="F-box_dom"/>
</dbReference>
<organism evidence="5 6">
    <name type="scientific">Vigna angularis var. angularis</name>
    <dbReference type="NCBI Taxonomy" id="157739"/>
    <lineage>
        <taxon>Eukaryota</taxon>
        <taxon>Viridiplantae</taxon>
        <taxon>Streptophyta</taxon>
        <taxon>Embryophyta</taxon>
        <taxon>Tracheophyta</taxon>
        <taxon>Spermatophyta</taxon>
        <taxon>Magnoliopsida</taxon>
        <taxon>eudicotyledons</taxon>
        <taxon>Gunneridae</taxon>
        <taxon>Pentapetalae</taxon>
        <taxon>rosids</taxon>
        <taxon>fabids</taxon>
        <taxon>Fabales</taxon>
        <taxon>Fabaceae</taxon>
        <taxon>Papilionoideae</taxon>
        <taxon>50 kb inversion clade</taxon>
        <taxon>NPAAA clade</taxon>
        <taxon>indigoferoid/millettioid clade</taxon>
        <taxon>Phaseoleae</taxon>
        <taxon>Vigna</taxon>
    </lineage>
</organism>
<evidence type="ECO:0000313" key="6">
    <source>
        <dbReference type="Proteomes" id="UP000291084"/>
    </source>
</evidence>
<dbReference type="InterPro" id="IPR036047">
    <property type="entry name" value="F-box-like_dom_sf"/>
</dbReference>
<dbReference type="InterPro" id="IPR005592">
    <property type="entry name" value="Mono/diacylglycerol_lipase_N"/>
</dbReference>
<dbReference type="SUPFAM" id="SSF81383">
    <property type="entry name" value="F-box domain"/>
    <property type="match status" value="1"/>
</dbReference>
<reference evidence="5 6" key="1">
    <citation type="journal article" date="2015" name="Sci. Rep.">
        <title>The power of single molecule real-time sequencing technology in the de novo assembly of a eukaryotic genome.</title>
        <authorList>
            <person name="Sakai H."/>
            <person name="Naito K."/>
            <person name="Ogiso-Tanaka E."/>
            <person name="Takahashi Y."/>
            <person name="Iseki K."/>
            <person name="Muto C."/>
            <person name="Satou K."/>
            <person name="Teruya K."/>
            <person name="Shiroma A."/>
            <person name="Shimoji M."/>
            <person name="Hirano T."/>
            <person name="Itoh T."/>
            <person name="Kaga A."/>
            <person name="Tomooka N."/>
        </authorList>
    </citation>
    <scope>NUCLEOTIDE SEQUENCE [LARGE SCALE GENOMIC DNA]</scope>
    <source>
        <strain evidence="6">cv. Shumari</strain>
    </source>
</reference>
<keyword evidence="6" id="KW-1185">Reference proteome</keyword>
<dbReference type="Proteomes" id="UP000291084">
    <property type="component" value="Chromosome 2"/>
</dbReference>
<dbReference type="AlphaFoldDB" id="A0A0S3RDF7"/>
<feature type="domain" description="F-box" evidence="3">
    <location>
        <begin position="189"/>
        <end position="214"/>
    </location>
</feature>
<evidence type="ECO:0000256" key="1">
    <source>
        <dbReference type="SAM" id="MobiDB-lite"/>
    </source>
</evidence>
<feature type="compositionally biased region" description="Basic and acidic residues" evidence="1">
    <location>
        <begin position="8"/>
        <end position="25"/>
    </location>
</feature>
<accession>A0A0S3RDF7</accession>
<evidence type="ECO:0000259" key="3">
    <source>
        <dbReference type="Pfam" id="PF00646"/>
    </source>
</evidence>
<sequence>MGWYNKNKNKENRGTEEQGTRENRGMIKRVVAKNTIAAPSAHGDGDNSDGGRSSVDVVLCAEPAAVAEGGGGQQGSRRRRRRVEIEQIGAPKKAFKAADAGSDDASGVDRNSETLRFTYSETFRKWPIGDLAFGINYFMRKKKGAGFWGILTLGICVMVCILQGNLAVASVYAGSDSVQLKGDGIIVELYQDMIMEILLWLPVKDLLRFKCVSKGGTNLFPIQFLGLRFCKGDDNEDEDAVAIWGWKGFPNWFSVFLSAGHFPPLLLLT</sequence>
<dbReference type="PANTHER" id="PTHR46023:SF6">
    <property type="entry name" value="LIPASE CLASS 3 FAMILY PROTEIN"/>
    <property type="match status" value="1"/>
</dbReference>
<gene>
    <name evidence="5" type="primary">Vigan.02G126500</name>
    <name evidence="5" type="ORF">VIGAN_02126500</name>
</gene>
<name>A0A0S3RDF7_PHAAN</name>